<evidence type="ECO:0000256" key="5">
    <source>
        <dbReference type="ARBA" id="ARBA00023242"/>
    </source>
</evidence>
<feature type="compositionally biased region" description="Polar residues" evidence="6">
    <location>
        <begin position="36"/>
        <end position="59"/>
    </location>
</feature>
<feature type="compositionally biased region" description="Low complexity" evidence="6">
    <location>
        <begin position="1"/>
        <end position="26"/>
    </location>
</feature>
<evidence type="ECO:0000313" key="9">
    <source>
        <dbReference type="Proteomes" id="UP000054302"/>
    </source>
</evidence>
<dbReference type="InterPro" id="IPR007219">
    <property type="entry name" value="XnlR_reg_dom"/>
</dbReference>
<feature type="domain" description="Zn(2)-C6 fungal-type" evidence="7">
    <location>
        <begin position="112"/>
        <end position="142"/>
    </location>
</feature>
<evidence type="ECO:0000256" key="1">
    <source>
        <dbReference type="ARBA" id="ARBA00022723"/>
    </source>
</evidence>
<dbReference type="GO" id="GO:0000981">
    <property type="term" value="F:DNA-binding transcription factor activity, RNA polymerase II-specific"/>
    <property type="evidence" value="ECO:0007669"/>
    <property type="project" value="InterPro"/>
</dbReference>
<keyword evidence="4" id="KW-0804">Transcription</keyword>
<dbReference type="RefSeq" id="XP_016220955.1">
    <property type="nucleotide sequence ID" value="XM_016374044.1"/>
</dbReference>
<organism evidence="8 9">
    <name type="scientific">Exophiala mesophila</name>
    <name type="common">Black yeast-like fungus</name>
    <dbReference type="NCBI Taxonomy" id="212818"/>
    <lineage>
        <taxon>Eukaryota</taxon>
        <taxon>Fungi</taxon>
        <taxon>Dikarya</taxon>
        <taxon>Ascomycota</taxon>
        <taxon>Pezizomycotina</taxon>
        <taxon>Eurotiomycetes</taxon>
        <taxon>Chaetothyriomycetidae</taxon>
        <taxon>Chaetothyriales</taxon>
        <taxon>Herpotrichiellaceae</taxon>
        <taxon>Exophiala</taxon>
    </lineage>
</organism>
<dbReference type="CDD" id="cd12148">
    <property type="entry name" value="fungal_TF_MHR"/>
    <property type="match status" value="1"/>
</dbReference>
<keyword evidence="5" id="KW-0539">Nucleus</keyword>
<name>A0A0D1XMK6_EXOME</name>
<evidence type="ECO:0000256" key="3">
    <source>
        <dbReference type="ARBA" id="ARBA00023125"/>
    </source>
</evidence>
<evidence type="ECO:0000256" key="2">
    <source>
        <dbReference type="ARBA" id="ARBA00023015"/>
    </source>
</evidence>
<dbReference type="VEuPathDB" id="FungiDB:PV10_08953"/>
<keyword evidence="2" id="KW-0805">Transcription regulation</keyword>
<dbReference type="PROSITE" id="PS00463">
    <property type="entry name" value="ZN2_CY6_FUNGAL_1"/>
    <property type="match status" value="1"/>
</dbReference>
<reference evidence="8 9" key="1">
    <citation type="submission" date="2015-01" db="EMBL/GenBank/DDBJ databases">
        <title>The Genome Sequence of Exophiala mesophila CBS40295.</title>
        <authorList>
            <consortium name="The Broad Institute Genomics Platform"/>
            <person name="Cuomo C."/>
            <person name="de Hoog S."/>
            <person name="Gorbushina A."/>
            <person name="Stielow B."/>
            <person name="Teixiera M."/>
            <person name="Abouelleil A."/>
            <person name="Chapman S.B."/>
            <person name="Priest M."/>
            <person name="Young S.K."/>
            <person name="Wortman J."/>
            <person name="Nusbaum C."/>
            <person name="Birren B."/>
        </authorList>
    </citation>
    <scope>NUCLEOTIDE SEQUENCE [LARGE SCALE GENOMIC DNA]</scope>
    <source>
        <strain evidence="8 9">CBS 40295</strain>
    </source>
</reference>
<dbReference type="GO" id="GO:0003677">
    <property type="term" value="F:DNA binding"/>
    <property type="evidence" value="ECO:0007669"/>
    <property type="project" value="UniProtKB-KW"/>
</dbReference>
<sequence length="934" mass="104440">MSGKPSNDTSSVPTPSDSTSSKTSTQPPIPSIETPDPTSQQEQASSSTRLPPRTATQNPVFRIPQSPRSAPGPEASSHQKQGKIAIPRLKRPVDPSGDDAARPGGKHRVTHACEPCRHRKTKCSGERPACRHCVDFKIACYYADGKRDRVKKQFGTMTEKVAEYEKLLKTLMPRVSDADASLIRLALERDALDNETSSTVDALTESESTALHTLDSGGESGAESEASAGAGSTGALDRTDEDFTREKVRNTGYMGKNSEVTWLQRLREQNQSGDVPHTARDSSSSRAAYPRASGDDNGSEDADTFTTADSNYHLDDLAISTFEHVDPYEMPPPETAQHLFNSYITRVHPTFPVVGKTNLTNQFQRFFSGAIATRPPEKWLAILNLIFAIAAQYSHLIKAEWEADERDHLIYFTRARLLSINSETMFQHPDLQHIQILALMSFYLMCISQINRAWVINGSAIRAACAIGMNIRNDSPELKDSLKEIRYRVWWAIYTLEHRLCGMTGRVNCILDDHCTTPLPVPVEEELFETEEAKALLSKERQQGDRAPGSNSNTPSVSASTPSTESRSRSQTKIDSRSPSATNRVGDLDWAKDVPPNPALYFLHLVQLARLTQNIFHRLYNPNSVRGTWSQTQEKIKELDIQLESWYQKLPPAYAFRRKQRDRAAYEYRLGLGFFFYGTKMTVHRPCLCRLDRKIPNQSQKSLEFNRNSALACVEAAIETLNMIPDEPNAIGLMRIGPWWDILQRLVQASSVLMLELSFRVNHMPEEADVVLESGKKAVRWLHALGDENISAARAWKLCAPLFQVAARKIGRDVSDLPRNPPGKMAEQDADMSEVGYPPTAFPQGPALTSAIYQSIPTSQPFSLYDPMMQYDQYIPGDFAMDQNMMFQAGPDSGFQQYQTDTPADMDLLHTGYHDEQAQPPQGHTNPARSRPFE</sequence>
<dbReference type="OrthoDB" id="5296287at2759"/>
<dbReference type="SMART" id="SM00906">
    <property type="entry name" value="Fungal_trans"/>
    <property type="match status" value="1"/>
</dbReference>
<dbReference type="GeneID" id="27326798"/>
<dbReference type="Pfam" id="PF00172">
    <property type="entry name" value="Zn_clus"/>
    <property type="match status" value="1"/>
</dbReference>
<dbReference type="EMBL" id="KN847525">
    <property type="protein sequence ID" value="KIV89381.1"/>
    <property type="molecule type" value="Genomic_DNA"/>
</dbReference>
<gene>
    <name evidence="8" type="ORF">PV10_08953</name>
</gene>
<feature type="region of interest" description="Disordered" evidence="6">
    <location>
        <begin position="897"/>
        <end position="934"/>
    </location>
</feature>
<dbReference type="GO" id="GO:0008270">
    <property type="term" value="F:zinc ion binding"/>
    <property type="evidence" value="ECO:0007669"/>
    <property type="project" value="InterPro"/>
</dbReference>
<protein>
    <recommendedName>
        <fullName evidence="7">Zn(2)-C6 fungal-type domain-containing protein</fullName>
    </recommendedName>
</protein>
<feature type="region of interest" description="Disordered" evidence="6">
    <location>
        <begin position="1"/>
        <end position="108"/>
    </location>
</feature>
<dbReference type="Gene3D" id="4.10.240.10">
    <property type="entry name" value="Zn(2)-C6 fungal-type DNA-binding domain"/>
    <property type="match status" value="1"/>
</dbReference>
<dbReference type="InterPro" id="IPR053230">
    <property type="entry name" value="Trans_reg_galc"/>
</dbReference>
<evidence type="ECO:0000313" key="8">
    <source>
        <dbReference type="EMBL" id="KIV89381.1"/>
    </source>
</evidence>
<feature type="compositionally biased region" description="Basic and acidic residues" evidence="6">
    <location>
        <begin position="566"/>
        <end position="576"/>
    </location>
</feature>
<keyword evidence="1" id="KW-0479">Metal-binding</keyword>
<feature type="compositionally biased region" description="Polar residues" evidence="6">
    <location>
        <begin position="919"/>
        <end position="928"/>
    </location>
</feature>
<evidence type="ECO:0000256" key="4">
    <source>
        <dbReference type="ARBA" id="ARBA00023163"/>
    </source>
</evidence>
<keyword evidence="9" id="KW-1185">Reference proteome</keyword>
<keyword evidence="3" id="KW-0238">DNA-binding</keyword>
<evidence type="ECO:0000259" key="7">
    <source>
        <dbReference type="PROSITE" id="PS50048"/>
    </source>
</evidence>
<feature type="region of interest" description="Disordered" evidence="6">
    <location>
        <begin position="194"/>
        <end position="251"/>
    </location>
</feature>
<feature type="compositionally biased region" description="Low complexity" evidence="6">
    <location>
        <begin position="281"/>
        <end position="292"/>
    </location>
</feature>
<dbReference type="CDD" id="cd00067">
    <property type="entry name" value="GAL4"/>
    <property type="match status" value="1"/>
</dbReference>
<dbReference type="AlphaFoldDB" id="A0A0D1XMK6"/>
<dbReference type="PANTHER" id="PTHR47654">
    <property type="entry name" value="ZN(II)2CYS6 TRANSCRIPTION FACTOR (EUROFUNG)-RELATED"/>
    <property type="match status" value="1"/>
</dbReference>
<dbReference type="SUPFAM" id="SSF57701">
    <property type="entry name" value="Zn2/Cys6 DNA-binding domain"/>
    <property type="match status" value="1"/>
</dbReference>
<feature type="compositionally biased region" description="Polar residues" evidence="6">
    <location>
        <begin position="194"/>
        <end position="211"/>
    </location>
</feature>
<dbReference type="PANTHER" id="PTHR47654:SF5">
    <property type="entry name" value="TRANSCRIPTION FACTOR DOMAIN-CONTAINING PROTEIN"/>
    <property type="match status" value="1"/>
</dbReference>
<dbReference type="InterPro" id="IPR036864">
    <property type="entry name" value="Zn2-C6_fun-type_DNA-bd_sf"/>
</dbReference>
<dbReference type="SMART" id="SM00066">
    <property type="entry name" value="GAL4"/>
    <property type="match status" value="1"/>
</dbReference>
<dbReference type="OMA" id="HAVNYHL"/>
<feature type="compositionally biased region" description="Low complexity" evidence="6">
    <location>
        <begin position="221"/>
        <end position="235"/>
    </location>
</feature>
<feature type="region of interest" description="Disordered" evidence="6">
    <location>
        <begin position="538"/>
        <end position="589"/>
    </location>
</feature>
<dbReference type="GO" id="GO:0006351">
    <property type="term" value="P:DNA-templated transcription"/>
    <property type="evidence" value="ECO:0007669"/>
    <property type="project" value="InterPro"/>
</dbReference>
<dbReference type="PROSITE" id="PS50048">
    <property type="entry name" value="ZN2_CY6_FUNGAL_2"/>
    <property type="match status" value="1"/>
</dbReference>
<feature type="compositionally biased region" description="Polar residues" evidence="6">
    <location>
        <begin position="549"/>
        <end position="565"/>
    </location>
</feature>
<dbReference type="Proteomes" id="UP000054302">
    <property type="component" value="Unassembled WGS sequence"/>
</dbReference>
<accession>A0A0D1XMK6</accession>
<proteinExistence type="predicted"/>
<dbReference type="Pfam" id="PF04082">
    <property type="entry name" value="Fungal_trans"/>
    <property type="match status" value="1"/>
</dbReference>
<feature type="compositionally biased region" description="Basic and acidic residues" evidence="6">
    <location>
        <begin position="237"/>
        <end position="249"/>
    </location>
</feature>
<feature type="region of interest" description="Disordered" evidence="6">
    <location>
        <begin position="269"/>
        <end position="304"/>
    </location>
</feature>
<dbReference type="InterPro" id="IPR001138">
    <property type="entry name" value="Zn2Cys6_DnaBD"/>
</dbReference>
<evidence type="ECO:0000256" key="6">
    <source>
        <dbReference type="SAM" id="MobiDB-lite"/>
    </source>
</evidence>